<gene>
    <name evidence="1" type="ORF">BJP34_23885</name>
</gene>
<evidence type="ECO:0000313" key="2">
    <source>
        <dbReference type="Proteomes" id="UP000177870"/>
    </source>
</evidence>
<name>A0A1D8TWN9_9CYAN</name>
<dbReference type="Proteomes" id="UP000177870">
    <property type="component" value="Chromosome"/>
</dbReference>
<reference evidence="2" key="1">
    <citation type="submission" date="2016-10" db="EMBL/GenBank/DDBJ databases">
        <title>Comparative genomics uncovers the prolific and rare metabolic potential of the cyanobacterial genus Moorea.</title>
        <authorList>
            <person name="Leao T."/>
            <person name="Castelao G."/>
            <person name="Korobeynikov A."/>
            <person name="Monroe E.A."/>
            <person name="Podell S."/>
            <person name="Glukhov E."/>
            <person name="Allen E."/>
            <person name="Gerwick W.H."/>
            <person name="Gerwick L."/>
        </authorList>
    </citation>
    <scope>NUCLEOTIDE SEQUENCE [LARGE SCALE GENOMIC DNA]</scope>
    <source>
        <strain evidence="2">PAL-8-15-08-1</strain>
    </source>
</reference>
<sequence>MNFAQDIHVIGEQLRFDIVYNEGSREDKLRANRHLLTEKHNFFVLFRCGGASRVVNKACRVSEPLGGVGKKPTL</sequence>
<dbReference type="EMBL" id="CP017599">
    <property type="protein sequence ID" value="AOX02071.1"/>
    <property type="molecule type" value="Genomic_DNA"/>
</dbReference>
<dbReference type="KEGG" id="mpro:BJP34_23885"/>
<accession>A0A1D8TWN9</accession>
<proteinExistence type="predicted"/>
<dbReference type="AlphaFoldDB" id="A0A1D8TWN9"/>
<evidence type="ECO:0000313" key="1">
    <source>
        <dbReference type="EMBL" id="AOX02071.1"/>
    </source>
</evidence>
<protein>
    <submittedName>
        <fullName evidence="1">Uncharacterized protein</fullName>
    </submittedName>
</protein>
<organism evidence="1 2">
    <name type="scientific">Moorena producens PAL-8-15-08-1</name>
    <dbReference type="NCBI Taxonomy" id="1458985"/>
    <lineage>
        <taxon>Bacteria</taxon>
        <taxon>Bacillati</taxon>
        <taxon>Cyanobacteriota</taxon>
        <taxon>Cyanophyceae</taxon>
        <taxon>Coleofasciculales</taxon>
        <taxon>Coleofasciculaceae</taxon>
        <taxon>Moorena</taxon>
    </lineage>
</organism>